<dbReference type="RefSeq" id="WP_027235555.1">
    <property type="nucleotide sequence ID" value="NZ_CBDUNH010000016.1"/>
</dbReference>
<sequence>MSDPLYYLALAAVAAVVVALVIGIGGFGKGGAFNRRNANKMMRLRILFQFIAVVLLLSYVYLRSQGG</sequence>
<evidence type="ECO:0000256" key="3">
    <source>
        <dbReference type="ARBA" id="ARBA00023136"/>
    </source>
</evidence>
<evidence type="ECO:0000313" key="7">
    <source>
        <dbReference type="EMBL" id="UWQ58752.1"/>
    </source>
</evidence>
<proteinExistence type="predicted"/>
<feature type="transmembrane region" description="Helical" evidence="4">
    <location>
        <begin position="6"/>
        <end position="25"/>
    </location>
</feature>
<evidence type="ECO:0000256" key="1">
    <source>
        <dbReference type="ARBA" id="ARBA00022692"/>
    </source>
</evidence>
<evidence type="ECO:0000259" key="5">
    <source>
        <dbReference type="PROSITE" id="PS51503"/>
    </source>
</evidence>
<evidence type="ECO:0000256" key="2">
    <source>
        <dbReference type="ARBA" id="ARBA00022989"/>
    </source>
</evidence>
<evidence type="ECO:0000313" key="6">
    <source>
        <dbReference type="EMBL" id="UWQ54154.1"/>
    </source>
</evidence>
<evidence type="ECO:0000313" key="9">
    <source>
        <dbReference type="Proteomes" id="UP001058713"/>
    </source>
</evidence>
<dbReference type="EMBL" id="CP081070">
    <property type="protein sequence ID" value="UWQ54154.1"/>
    <property type="molecule type" value="Genomic_DNA"/>
</dbReference>
<protein>
    <submittedName>
        <fullName evidence="6">Twin transmembrane helix small protein</fullName>
    </submittedName>
</protein>
<evidence type="ECO:0000313" key="8">
    <source>
        <dbReference type="Proteomes" id="UP001058184"/>
    </source>
</evidence>
<keyword evidence="1 4" id="KW-0812">Transmembrane</keyword>
<dbReference type="Pfam" id="PF04588">
    <property type="entry name" value="HIG_1_N"/>
    <property type="match status" value="1"/>
</dbReference>
<accession>A0A9Q9HJI4</accession>
<keyword evidence="3 4" id="KW-0472">Membrane</keyword>
<keyword evidence="8" id="KW-1185">Reference proteome</keyword>
<dbReference type="EMBL" id="CP081078">
    <property type="protein sequence ID" value="UWQ58752.1"/>
    <property type="molecule type" value="Genomic_DNA"/>
</dbReference>
<dbReference type="Proteomes" id="UP001058713">
    <property type="component" value="Chromosome"/>
</dbReference>
<name>A0A9Q9HJI4_LEICA</name>
<feature type="domain" description="HIG1" evidence="5">
    <location>
        <begin position="1"/>
        <end position="67"/>
    </location>
</feature>
<gene>
    <name evidence="6" type="ORF">K3721_01050</name>
    <name evidence="7" type="ORF">K3722_01060</name>
</gene>
<evidence type="ECO:0000256" key="4">
    <source>
        <dbReference type="SAM" id="Phobius"/>
    </source>
</evidence>
<organism evidence="6 9">
    <name type="scientific">Leisingera caerulea</name>
    <name type="common">Phaeobacter caeruleus</name>
    <dbReference type="NCBI Taxonomy" id="506591"/>
    <lineage>
        <taxon>Bacteria</taxon>
        <taxon>Pseudomonadati</taxon>
        <taxon>Pseudomonadota</taxon>
        <taxon>Alphaproteobacteria</taxon>
        <taxon>Rhodobacterales</taxon>
        <taxon>Roseobacteraceae</taxon>
        <taxon>Leisingera</taxon>
    </lineage>
</organism>
<feature type="transmembrane region" description="Helical" evidence="4">
    <location>
        <begin position="46"/>
        <end position="62"/>
    </location>
</feature>
<dbReference type="Proteomes" id="UP001058184">
    <property type="component" value="Chromosome"/>
</dbReference>
<dbReference type="NCBIfam" id="NF033233">
    <property type="entry name" value="twin_helix"/>
    <property type="match status" value="1"/>
</dbReference>
<keyword evidence="2 4" id="KW-1133">Transmembrane helix</keyword>
<dbReference type="InterPro" id="IPR007667">
    <property type="entry name" value="Hypoxia_induced_domain"/>
</dbReference>
<dbReference type="KEGG" id="lcae:K3721_01050"/>
<dbReference type="PROSITE" id="PS51503">
    <property type="entry name" value="HIG1"/>
    <property type="match status" value="1"/>
</dbReference>
<dbReference type="AlphaFoldDB" id="A0A9Q9HJI4"/>
<reference evidence="6" key="1">
    <citation type="submission" date="2021-08" db="EMBL/GenBank/DDBJ databases">
        <authorList>
            <person name="Nwanade C."/>
            <person name="Wang M."/>
            <person name="Masoudi A."/>
            <person name="Yu Z."/>
            <person name="Liu J."/>
        </authorList>
    </citation>
    <scope>NUCLEOTIDE SEQUENCE</scope>
    <source>
        <strain evidence="6">S122</strain>
        <strain evidence="7">S141</strain>
    </source>
</reference>